<dbReference type="Proteomes" id="UP000266273">
    <property type="component" value="Unassembled WGS sequence"/>
</dbReference>
<dbReference type="EMBL" id="QXDF01000001">
    <property type="protein sequence ID" value="RIA56074.1"/>
    <property type="molecule type" value="Genomic_DNA"/>
</dbReference>
<proteinExistence type="predicted"/>
<reference evidence="1 2" key="1">
    <citation type="submission" date="2018-08" db="EMBL/GenBank/DDBJ databases">
        <title>Genomic Encyclopedia of Archaeal and Bacterial Type Strains, Phase II (KMG-II): from individual species to whole genera.</title>
        <authorList>
            <person name="Goeker M."/>
        </authorList>
    </citation>
    <scope>NUCLEOTIDE SEQUENCE [LARGE SCALE GENOMIC DNA]</scope>
    <source>
        <strain evidence="1 2">DSM 5002</strain>
    </source>
</reference>
<dbReference type="AlphaFoldDB" id="A0A397QDB0"/>
<accession>A0A397QDB0</accession>
<organism evidence="1 2">
    <name type="scientific">Dichotomicrobium thermohalophilum</name>
    <dbReference type="NCBI Taxonomy" id="933063"/>
    <lineage>
        <taxon>Bacteria</taxon>
        <taxon>Pseudomonadati</taxon>
        <taxon>Pseudomonadota</taxon>
        <taxon>Alphaproteobacteria</taxon>
        <taxon>Hyphomicrobiales</taxon>
        <taxon>Hyphomicrobiaceae</taxon>
        <taxon>Dichotomicrobium</taxon>
    </lineage>
</organism>
<sequence>MTVRLAFFCLGLMAIVAAILFAVPGVSSLGQALLSERAHVASAHAMHQRASEADELAIFASSHEHHHAALPAGSATSPQGDERCPPCYDGSQLAVKTSTLTREREKPAKKSLSATLLPSITGPSRPLLSDRQAVPRFSLPPAQADIILRTGRMRI</sequence>
<protein>
    <submittedName>
        <fullName evidence="1">Uncharacterized protein</fullName>
    </submittedName>
</protein>
<evidence type="ECO:0000313" key="2">
    <source>
        <dbReference type="Proteomes" id="UP000266273"/>
    </source>
</evidence>
<dbReference type="RefSeq" id="WP_119060904.1">
    <property type="nucleotide sequence ID" value="NZ_QXDF01000001.1"/>
</dbReference>
<gene>
    <name evidence="1" type="ORF">BXY53_1170</name>
</gene>
<evidence type="ECO:0000313" key="1">
    <source>
        <dbReference type="EMBL" id="RIA56074.1"/>
    </source>
</evidence>
<comment type="caution">
    <text evidence="1">The sequence shown here is derived from an EMBL/GenBank/DDBJ whole genome shotgun (WGS) entry which is preliminary data.</text>
</comment>
<name>A0A397QDB0_9HYPH</name>
<keyword evidence="2" id="KW-1185">Reference proteome</keyword>